<dbReference type="Pfam" id="PF01602">
    <property type="entry name" value="Adaptin_N"/>
    <property type="match status" value="1"/>
</dbReference>
<dbReference type="InterPro" id="IPR026739">
    <property type="entry name" value="AP_beta"/>
</dbReference>
<dbReference type="Proteomes" id="UP001431209">
    <property type="component" value="Unassembled WGS sequence"/>
</dbReference>
<organism evidence="10 11">
    <name type="scientific">Acrasis kona</name>
    <dbReference type="NCBI Taxonomy" id="1008807"/>
    <lineage>
        <taxon>Eukaryota</taxon>
        <taxon>Discoba</taxon>
        <taxon>Heterolobosea</taxon>
        <taxon>Tetramitia</taxon>
        <taxon>Eutetramitia</taxon>
        <taxon>Acrasidae</taxon>
        <taxon>Acrasis</taxon>
    </lineage>
</organism>
<feature type="region of interest" description="Disordered" evidence="7">
    <location>
        <begin position="627"/>
        <end position="673"/>
    </location>
</feature>
<evidence type="ECO:0000256" key="3">
    <source>
        <dbReference type="ARBA" id="ARBA00022448"/>
    </source>
</evidence>
<evidence type="ECO:0000256" key="4">
    <source>
        <dbReference type="ARBA" id="ARBA00022927"/>
    </source>
</evidence>
<keyword evidence="5" id="KW-0472">Membrane</keyword>
<name>A0AAW2YYM4_9EUKA</name>
<evidence type="ECO:0000256" key="5">
    <source>
        <dbReference type="ARBA" id="ARBA00023136"/>
    </source>
</evidence>
<accession>A0AAW2YYM4</accession>
<feature type="repeat" description="HEAT" evidence="6">
    <location>
        <begin position="164"/>
        <end position="202"/>
    </location>
</feature>
<dbReference type="PANTHER" id="PTHR11134">
    <property type="entry name" value="ADAPTOR COMPLEX SUBUNIT BETA FAMILY MEMBER"/>
    <property type="match status" value="1"/>
</dbReference>
<dbReference type="InterPro" id="IPR021133">
    <property type="entry name" value="HEAT_type_2"/>
</dbReference>
<feature type="compositionally biased region" description="Polar residues" evidence="7">
    <location>
        <begin position="659"/>
        <end position="673"/>
    </location>
</feature>
<dbReference type="InterPro" id="IPR016024">
    <property type="entry name" value="ARM-type_fold"/>
</dbReference>
<comment type="subcellular location">
    <subcellularLocation>
        <location evidence="1">Endomembrane system</location>
    </subcellularLocation>
</comment>
<reference evidence="10 11" key="1">
    <citation type="submission" date="2024-03" db="EMBL/GenBank/DDBJ databases">
        <title>The Acrasis kona genome and developmental transcriptomes reveal deep origins of eukaryotic multicellular pathways.</title>
        <authorList>
            <person name="Sheikh S."/>
            <person name="Fu C.-J."/>
            <person name="Brown M.W."/>
            <person name="Baldauf S.L."/>
        </authorList>
    </citation>
    <scope>NUCLEOTIDE SEQUENCE [LARGE SCALE GENOMIC DNA]</scope>
    <source>
        <strain evidence="10 11">ATCC MYA-3509</strain>
    </source>
</reference>
<dbReference type="FunFam" id="1.25.10.10:FF:000113">
    <property type="entry name" value="Beta-adaptin-like protein A"/>
    <property type="match status" value="1"/>
</dbReference>
<dbReference type="InterPro" id="IPR015151">
    <property type="entry name" value="B-adaptin_app_sub_C"/>
</dbReference>
<gene>
    <name evidence="10" type="ORF">AKO1_013222</name>
</gene>
<dbReference type="GO" id="GO:0012505">
    <property type="term" value="C:endomembrane system"/>
    <property type="evidence" value="ECO:0007669"/>
    <property type="project" value="UniProtKB-SubCell"/>
</dbReference>
<comment type="caution">
    <text evidence="10">The sequence shown here is derived from an EMBL/GenBank/DDBJ whole genome shotgun (WGS) entry which is preliminary data.</text>
</comment>
<dbReference type="PROSITE" id="PS50077">
    <property type="entry name" value="HEAT_REPEAT"/>
    <property type="match status" value="1"/>
</dbReference>
<sequence length="819" mass="93415">MIVGIKNIGQGIGKGVTTAASSVASGVGVVVENVSNIASQKKFVSPPDKKGEINELKAALSDPKIDKDPKLKKEVLQKVIAYMTMGIDTSRLFDKMILNVHTKDITQKKMVYQYLINYANTNQDLAILTINTLSRDCRDESPLVRGLALRSLSSLRLPKLVEYLLPLINEGLNDPNSYVRKTAVMSIVKLYRIAPKHIESENYVERLYSTIKDKDVQVSINSIRALNEILENEGGIKITKKMIYYLVNRVQEYNEWQLCEVLEQLLKYTPESNNEVFDMMNLLDEKLQIANSAVVMSITNVFLQFTQTMPKINHKVYTRLRDPLLLLLATAPHELAYSLLQHTKLMITREPSVFSYHFKDFYIKHNEPTYLKELKLETLTLVANEQNVKEIMEELGYYVSLGDNEVSTSCKAIQSLGAIAVSMSIATEASLTYLLDFLEMGVVHILSETFIVLKDILRKYDNDDFCSTYLPAITKHWKSIQDPKALVAFLWILGEYGEIIDSSPYILEHFIDNYTTYHHGVRIEILTAAMKLFFKRPPEMQSMLGRLFEHSIADTSHADAHDRALFYYRLLQTNVNLAREVVLTKKKIVSNFTEEESAEFRDLLFGEFNSLSVLYGKPSERFIIKGAGVLGEEEAEDEDEEEEEEEEQEQEEEEEQEETTNGTPTAHPSQNKQRLLSRGYEYVEEQGNSPTSPIVANQSPALLPNPRLIEKVEYQDCWASSDSVRQVESFKLKQRPPAQTTEQLLRANGFVTFAVRVVSEPFQFYFYGQPRGNEKSYLLIKALMGDDGSVNLELRSDAKSGGDMDNFIQLFKKSFQRYM</sequence>
<dbReference type="SUPFAM" id="SSF48371">
    <property type="entry name" value="ARM repeat"/>
    <property type="match status" value="1"/>
</dbReference>
<proteinExistence type="inferred from homology"/>
<dbReference type="GO" id="GO:0030131">
    <property type="term" value="C:clathrin adaptor complex"/>
    <property type="evidence" value="ECO:0007669"/>
    <property type="project" value="InterPro"/>
</dbReference>
<evidence type="ECO:0000259" key="9">
    <source>
        <dbReference type="Pfam" id="PF09066"/>
    </source>
</evidence>
<evidence type="ECO:0000259" key="8">
    <source>
        <dbReference type="Pfam" id="PF01602"/>
    </source>
</evidence>
<dbReference type="InterPro" id="IPR011989">
    <property type="entry name" value="ARM-like"/>
</dbReference>
<dbReference type="Gene3D" id="1.25.10.10">
    <property type="entry name" value="Leucine-rich Repeat Variant"/>
    <property type="match status" value="1"/>
</dbReference>
<dbReference type="GO" id="GO:0006886">
    <property type="term" value="P:intracellular protein transport"/>
    <property type="evidence" value="ECO:0007669"/>
    <property type="project" value="InterPro"/>
</dbReference>
<dbReference type="AlphaFoldDB" id="A0AAW2YYM4"/>
<dbReference type="EMBL" id="JAOPGA020000819">
    <property type="protein sequence ID" value="KAL0482104.1"/>
    <property type="molecule type" value="Genomic_DNA"/>
</dbReference>
<evidence type="ECO:0000256" key="2">
    <source>
        <dbReference type="ARBA" id="ARBA00006613"/>
    </source>
</evidence>
<evidence type="ECO:0000313" key="10">
    <source>
        <dbReference type="EMBL" id="KAL0482104.1"/>
    </source>
</evidence>
<evidence type="ECO:0000313" key="11">
    <source>
        <dbReference type="Proteomes" id="UP001431209"/>
    </source>
</evidence>
<keyword evidence="3" id="KW-0813">Transport</keyword>
<evidence type="ECO:0000256" key="1">
    <source>
        <dbReference type="ARBA" id="ARBA00004308"/>
    </source>
</evidence>
<keyword evidence="11" id="KW-1185">Reference proteome</keyword>
<evidence type="ECO:0000256" key="6">
    <source>
        <dbReference type="PROSITE-ProRule" id="PRU00103"/>
    </source>
</evidence>
<feature type="domain" description="Beta-adaptin appendage C-terminal subdomain" evidence="9">
    <location>
        <begin position="709"/>
        <end position="815"/>
    </location>
</feature>
<feature type="domain" description="Clathrin/coatomer adaptor adaptin-like N-terminal" evidence="8">
    <location>
        <begin position="49"/>
        <end position="573"/>
    </location>
</feature>
<keyword evidence="4" id="KW-0653">Protein transport</keyword>
<dbReference type="Pfam" id="PF09066">
    <property type="entry name" value="B2-adapt-app_C"/>
    <property type="match status" value="1"/>
</dbReference>
<comment type="similarity">
    <text evidence="2">Belongs to the adaptor complexes large subunit family.</text>
</comment>
<dbReference type="GO" id="GO:0016192">
    <property type="term" value="P:vesicle-mediated transport"/>
    <property type="evidence" value="ECO:0007669"/>
    <property type="project" value="InterPro"/>
</dbReference>
<protein>
    <submittedName>
        <fullName evidence="10">Beta-adaptin-like protein A</fullName>
    </submittedName>
</protein>
<evidence type="ECO:0000256" key="7">
    <source>
        <dbReference type="SAM" id="MobiDB-lite"/>
    </source>
</evidence>
<feature type="compositionally biased region" description="Acidic residues" evidence="7">
    <location>
        <begin position="631"/>
        <end position="658"/>
    </location>
</feature>
<dbReference type="InterPro" id="IPR002553">
    <property type="entry name" value="Clathrin/coatomer_adapt-like_N"/>
</dbReference>